<name>A0A2T3JMC5_9GAMM</name>
<protein>
    <submittedName>
        <fullName evidence="2">Uncharacterized protein</fullName>
    </submittedName>
</protein>
<comment type="caution">
    <text evidence="2">The sequence shown here is derived from an EMBL/GenBank/DDBJ whole genome shotgun (WGS) entry which is preliminary data.</text>
</comment>
<keyword evidence="3" id="KW-1185">Reference proteome</keyword>
<gene>
    <name evidence="2" type="ORF">C9J12_05420</name>
</gene>
<reference evidence="2 3" key="1">
    <citation type="submission" date="2018-01" db="EMBL/GenBank/DDBJ databases">
        <title>Whole genome sequencing of Histamine producing bacteria.</title>
        <authorList>
            <person name="Butler K."/>
        </authorList>
    </citation>
    <scope>NUCLEOTIDE SEQUENCE [LARGE SCALE GENOMIC DNA]</scope>
    <source>
        <strain evidence="2 3">JCM 12947</strain>
    </source>
</reference>
<evidence type="ECO:0000313" key="3">
    <source>
        <dbReference type="Proteomes" id="UP000240987"/>
    </source>
</evidence>
<sequence length="158" mass="17385">MFAATNRHKFLIALFFAALSTHSMAGDNVKLALKGHIKTKCGISDIENEIDLSKVNTKTVNFGFYCNSPFDISVSSVNGGLKNGRYIARYSVALNIPKVGLSLTGDSEKIKNNKSVKVIDKIPFKSNGEITITLIDKPIMAGVYKEILQINLYPKLIF</sequence>
<feature type="chain" id="PRO_5015759847" evidence="1">
    <location>
        <begin position="26"/>
        <end position="158"/>
    </location>
</feature>
<dbReference type="EMBL" id="PYMJ01000004">
    <property type="protein sequence ID" value="PSU50177.1"/>
    <property type="molecule type" value="Genomic_DNA"/>
</dbReference>
<dbReference type="RefSeq" id="WP_107241792.1">
    <property type="nucleotide sequence ID" value="NZ_PYMJ01000004.1"/>
</dbReference>
<proteinExistence type="predicted"/>
<dbReference type="Proteomes" id="UP000240987">
    <property type="component" value="Unassembled WGS sequence"/>
</dbReference>
<dbReference type="AlphaFoldDB" id="A0A2T3JMC5"/>
<keyword evidence="1" id="KW-0732">Signal</keyword>
<dbReference type="OrthoDB" id="6311160at2"/>
<evidence type="ECO:0000256" key="1">
    <source>
        <dbReference type="SAM" id="SignalP"/>
    </source>
</evidence>
<feature type="signal peptide" evidence="1">
    <location>
        <begin position="1"/>
        <end position="25"/>
    </location>
</feature>
<evidence type="ECO:0000313" key="2">
    <source>
        <dbReference type="EMBL" id="PSU50177.1"/>
    </source>
</evidence>
<accession>A0A2T3JMC5</accession>
<organism evidence="2 3">
    <name type="scientific">Photobacterium frigidiphilum</name>
    <dbReference type="NCBI Taxonomy" id="264736"/>
    <lineage>
        <taxon>Bacteria</taxon>
        <taxon>Pseudomonadati</taxon>
        <taxon>Pseudomonadota</taxon>
        <taxon>Gammaproteobacteria</taxon>
        <taxon>Vibrionales</taxon>
        <taxon>Vibrionaceae</taxon>
        <taxon>Photobacterium</taxon>
    </lineage>
</organism>